<proteinExistence type="predicted"/>
<feature type="compositionally biased region" description="Gly residues" evidence="1">
    <location>
        <begin position="250"/>
        <end position="261"/>
    </location>
</feature>
<evidence type="ECO:0000313" key="3">
    <source>
        <dbReference type="EMBL" id="MED6140593.1"/>
    </source>
</evidence>
<organism evidence="3 4">
    <name type="scientific">Stylosanthes scabra</name>
    <dbReference type="NCBI Taxonomy" id="79078"/>
    <lineage>
        <taxon>Eukaryota</taxon>
        <taxon>Viridiplantae</taxon>
        <taxon>Streptophyta</taxon>
        <taxon>Embryophyta</taxon>
        <taxon>Tracheophyta</taxon>
        <taxon>Spermatophyta</taxon>
        <taxon>Magnoliopsida</taxon>
        <taxon>eudicotyledons</taxon>
        <taxon>Gunneridae</taxon>
        <taxon>Pentapetalae</taxon>
        <taxon>rosids</taxon>
        <taxon>fabids</taxon>
        <taxon>Fabales</taxon>
        <taxon>Fabaceae</taxon>
        <taxon>Papilionoideae</taxon>
        <taxon>50 kb inversion clade</taxon>
        <taxon>dalbergioids sensu lato</taxon>
        <taxon>Dalbergieae</taxon>
        <taxon>Pterocarpus clade</taxon>
        <taxon>Stylosanthes</taxon>
    </lineage>
</organism>
<dbReference type="Pfam" id="PF26130">
    <property type="entry name" value="PB1-like"/>
    <property type="match status" value="1"/>
</dbReference>
<feature type="region of interest" description="Disordered" evidence="1">
    <location>
        <begin position="123"/>
        <end position="278"/>
    </location>
</feature>
<dbReference type="Proteomes" id="UP001341840">
    <property type="component" value="Unassembled WGS sequence"/>
</dbReference>
<feature type="compositionally biased region" description="Polar residues" evidence="1">
    <location>
        <begin position="262"/>
        <end position="272"/>
    </location>
</feature>
<protein>
    <recommendedName>
        <fullName evidence="2">PB1-like domain-containing protein</fullName>
    </recommendedName>
</protein>
<reference evidence="3 4" key="1">
    <citation type="journal article" date="2023" name="Plants (Basel)">
        <title>Bridging the Gap: Combining Genomics and Transcriptomics Approaches to Understand Stylosanthes scabra, an Orphan Legume from the Brazilian Caatinga.</title>
        <authorList>
            <person name="Ferreira-Neto J.R.C."/>
            <person name="da Silva M.D."/>
            <person name="Binneck E."/>
            <person name="de Melo N.F."/>
            <person name="da Silva R.H."/>
            <person name="de Melo A.L.T.M."/>
            <person name="Pandolfi V."/>
            <person name="Bustamante F.O."/>
            <person name="Brasileiro-Vidal A.C."/>
            <person name="Benko-Iseppon A.M."/>
        </authorList>
    </citation>
    <scope>NUCLEOTIDE SEQUENCE [LARGE SCALE GENOMIC DNA]</scope>
    <source>
        <tissue evidence="3">Leaves</tissue>
    </source>
</reference>
<keyword evidence="4" id="KW-1185">Reference proteome</keyword>
<evidence type="ECO:0000313" key="4">
    <source>
        <dbReference type="Proteomes" id="UP001341840"/>
    </source>
</evidence>
<name>A0ABU6SXY9_9FABA</name>
<feature type="compositionally biased region" description="Basic and acidic residues" evidence="1">
    <location>
        <begin position="131"/>
        <end position="141"/>
    </location>
</feature>
<sequence>MASKVIPVIHVGGQIQQDDNGVLSYMDGEVYTFDAIDPLLLCIPDIVEMDKSLRFASYTSMYWLEPLAQNLEFGLRELKGVSDLNELRSRILATQCVEFEVFFEHPISESIVAADWMGDDGGGCVNLDSDDGSKSDSHDSYESAEDEAYKPPPEGYELSSNNDSRKRKKVTKKKGKTKTPMTPTKKGSPKKDGRKKTPTKPAKNGNGLEKEDVQDTGSGQQISKKSSRKYAGKRKAKSRPNFGPSSSGSGPKGGPNSGGCSLGSQPKSNTGVESGFKW</sequence>
<accession>A0ABU6SXY9</accession>
<evidence type="ECO:0000259" key="2">
    <source>
        <dbReference type="Pfam" id="PF26130"/>
    </source>
</evidence>
<dbReference type="EMBL" id="JASCZI010062528">
    <property type="protein sequence ID" value="MED6140593.1"/>
    <property type="molecule type" value="Genomic_DNA"/>
</dbReference>
<evidence type="ECO:0000256" key="1">
    <source>
        <dbReference type="SAM" id="MobiDB-lite"/>
    </source>
</evidence>
<feature type="domain" description="PB1-like" evidence="2">
    <location>
        <begin position="1"/>
        <end position="105"/>
    </location>
</feature>
<feature type="compositionally biased region" description="Basic residues" evidence="1">
    <location>
        <begin position="165"/>
        <end position="177"/>
    </location>
</feature>
<feature type="compositionally biased region" description="Basic residues" evidence="1">
    <location>
        <begin position="225"/>
        <end position="238"/>
    </location>
</feature>
<feature type="compositionally biased region" description="Polar residues" evidence="1">
    <location>
        <begin position="215"/>
        <end position="224"/>
    </location>
</feature>
<feature type="compositionally biased region" description="Low complexity" evidence="1">
    <location>
        <begin position="239"/>
        <end position="249"/>
    </location>
</feature>
<dbReference type="InterPro" id="IPR058594">
    <property type="entry name" value="PB1-like_dom_pln"/>
</dbReference>
<comment type="caution">
    <text evidence="3">The sequence shown here is derived from an EMBL/GenBank/DDBJ whole genome shotgun (WGS) entry which is preliminary data.</text>
</comment>
<gene>
    <name evidence="3" type="ORF">PIB30_094718</name>
</gene>